<evidence type="ECO:0000256" key="2">
    <source>
        <dbReference type="ARBA" id="ARBA00022737"/>
    </source>
</evidence>
<dbReference type="PANTHER" id="PTHR23116">
    <property type="entry name" value="PDZ DOMAIN CONTAINING WHIRLIN AND HARMONIN-RELATED"/>
    <property type="match status" value="1"/>
</dbReference>
<keyword evidence="3" id="KW-0966">Cell projection</keyword>
<dbReference type="InterPro" id="IPR051844">
    <property type="entry name" value="USH2_Complex_Protein"/>
</dbReference>
<dbReference type="EMBL" id="CALNXK010000107">
    <property type="protein sequence ID" value="CAH3157359.1"/>
    <property type="molecule type" value="Genomic_DNA"/>
</dbReference>
<feature type="compositionally biased region" description="Low complexity" evidence="4">
    <location>
        <begin position="371"/>
        <end position="381"/>
    </location>
</feature>
<reference evidence="6 7" key="1">
    <citation type="submission" date="2022-05" db="EMBL/GenBank/DDBJ databases">
        <authorList>
            <consortium name="Genoscope - CEA"/>
            <person name="William W."/>
        </authorList>
    </citation>
    <scope>NUCLEOTIDE SEQUENCE [LARGE SCALE GENOMIC DNA]</scope>
</reference>
<organism evidence="6 7">
    <name type="scientific">Porites lobata</name>
    <dbReference type="NCBI Taxonomy" id="104759"/>
    <lineage>
        <taxon>Eukaryota</taxon>
        <taxon>Metazoa</taxon>
        <taxon>Cnidaria</taxon>
        <taxon>Anthozoa</taxon>
        <taxon>Hexacorallia</taxon>
        <taxon>Scleractinia</taxon>
        <taxon>Fungiina</taxon>
        <taxon>Poritidae</taxon>
        <taxon>Porites</taxon>
    </lineage>
</organism>
<evidence type="ECO:0000256" key="3">
    <source>
        <dbReference type="ARBA" id="ARBA00023273"/>
    </source>
</evidence>
<evidence type="ECO:0000256" key="4">
    <source>
        <dbReference type="SAM" id="MobiDB-lite"/>
    </source>
</evidence>
<name>A0ABN8Q9I7_9CNID</name>
<dbReference type="InterPro" id="IPR036034">
    <property type="entry name" value="PDZ_sf"/>
</dbReference>
<dbReference type="Gene3D" id="1.20.1160.20">
    <property type="match status" value="1"/>
</dbReference>
<feature type="domain" description="PDZ" evidence="5">
    <location>
        <begin position="466"/>
        <end position="523"/>
    </location>
</feature>
<dbReference type="Pfam" id="PF00595">
    <property type="entry name" value="PDZ"/>
    <property type="match status" value="3"/>
</dbReference>
<dbReference type="PANTHER" id="PTHR23116:SF29">
    <property type="entry name" value="PDZ DOMAIN-CONTAINING PROTEIN 7"/>
    <property type="match status" value="1"/>
</dbReference>
<accession>A0ABN8Q9I7</accession>
<comment type="caution">
    <text evidence="6">The sequence shown here is derived from an EMBL/GenBank/DDBJ whole genome shotgun (WGS) entry which is preliminary data.</text>
</comment>
<dbReference type="Proteomes" id="UP001159405">
    <property type="component" value="Unassembled WGS sequence"/>
</dbReference>
<dbReference type="Pfam" id="PF21219">
    <property type="entry name" value="USH1C_N"/>
    <property type="match status" value="1"/>
</dbReference>
<keyword evidence="2" id="KW-0677">Repeat</keyword>
<protein>
    <recommendedName>
        <fullName evidence="5">PDZ domain-containing protein</fullName>
    </recommendedName>
</protein>
<dbReference type="Gene3D" id="2.30.42.10">
    <property type="match status" value="3"/>
</dbReference>
<dbReference type="InterPro" id="IPR030237">
    <property type="entry name" value="Harmonin_N"/>
</dbReference>
<evidence type="ECO:0000313" key="6">
    <source>
        <dbReference type="EMBL" id="CAH3157359.1"/>
    </source>
</evidence>
<evidence type="ECO:0000313" key="7">
    <source>
        <dbReference type="Proteomes" id="UP001159405"/>
    </source>
</evidence>
<gene>
    <name evidence="6" type="ORF">PLOB_00002207</name>
</gene>
<dbReference type="SMART" id="SM00228">
    <property type="entry name" value="PDZ"/>
    <property type="match status" value="3"/>
</dbReference>
<proteinExistence type="predicted"/>
<feature type="domain" description="PDZ" evidence="5">
    <location>
        <begin position="99"/>
        <end position="168"/>
    </location>
</feature>
<sequence length="565" mass="62505">MKRGFEQENRYTLSKHATEFKNKVKVLIENDEERATLYEALRGYQGSSSISKLVNDLKAVINTPKRYPLFREVRYLVKPTDASAFLNLIPKSPSDGIRLIKVQHFGNGGIGFSIRGGREHGVGIFVSLVSRGSQADVVGLKAGDEILSINGLYIADSTHGEVVNILRSRKNLLLKVRTSGKVPCKINEVISWETAEGKENVYYHPDLLDYLIKEGDFLDEALFQPAPDDKQVTLIVGPKGIGCSVRNGVPGKEGLFIISVTSGSLADKTGVRIGDQIVAVNGKNIMKLRYSEAIYLLKSFKELHLVLRHNKEAEQFIMEEIAKQQEDKMPEFAIKTQILARKAEEKKKLEKAKEQMHFQKLTEDKGDDAVEGNTDNNTNGEETSDASFQPLEESHPVEVTPNSQKRAAFSETVKVVVTGPSESYHKETVLADVHPTPLNLDNKQFQDDVLEGREAHFLSIEKLSDLGIEIEERDGGIFVKEVQEHGCVAVHGGVEPGDQLLNVEGISLLGINVQQAHEELNKAMSRSSVRCVLPIALDTPSKEPSMTVLRSGSVVRKNGPFTGDK</sequence>
<comment type="subcellular location">
    <subcellularLocation>
        <location evidence="1">Cell projection</location>
    </subcellularLocation>
</comment>
<keyword evidence="7" id="KW-1185">Reference proteome</keyword>
<dbReference type="SUPFAM" id="SSF50156">
    <property type="entry name" value="PDZ domain-like"/>
    <property type="match status" value="3"/>
</dbReference>
<feature type="region of interest" description="Disordered" evidence="4">
    <location>
        <begin position="350"/>
        <end position="405"/>
    </location>
</feature>
<feature type="domain" description="PDZ" evidence="5">
    <location>
        <begin position="231"/>
        <end position="299"/>
    </location>
</feature>
<evidence type="ECO:0000259" key="5">
    <source>
        <dbReference type="PROSITE" id="PS50106"/>
    </source>
</evidence>
<evidence type="ECO:0000256" key="1">
    <source>
        <dbReference type="ARBA" id="ARBA00004316"/>
    </source>
</evidence>
<feature type="compositionally biased region" description="Basic and acidic residues" evidence="4">
    <location>
        <begin position="350"/>
        <end position="368"/>
    </location>
</feature>
<dbReference type="PROSITE" id="PS50106">
    <property type="entry name" value="PDZ"/>
    <property type="match status" value="3"/>
</dbReference>
<dbReference type="InterPro" id="IPR001478">
    <property type="entry name" value="PDZ"/>
</dbReference>